<feature type="transmembrane region" description="Helical" evidence="5">
    <location>
        <begin position="106"/>
        <end position="128"/>
    </location>
</feature>
<dbReference type="InterPro" id="IPR011701">
    <property type="entry name" value="MFS"/>
</dbReference>
<keyword evidence="2 5" id="KW-0812">Transmembrane</keyword>
<feature type="transmembrane region" description="Helical" evidence="5">
    <location>
        <begin position="212"/>
        <end position="235"/>
    </location>
</feature>
<sequence>MSDSLNPVQRRRAWWTAGVAGMASYMDAGAIVTTGTALVLYREEFGFAEFQYGQLSALLTAMIAVGALIGGPLADRFGRRRVFTLTLFLYILAAGIMVFAPDAGWLYVGILLLGFSSGADLPSALAMIAESAPDGEEGKFVTLSHALWMIVIPIVNVIGIFVGDMGADGARLMYAHLLVVAVVVLILRWRLPESEMWQQKREAVRTGSIDKASLKVLFGPTYLWALIGVSLFYGIQNIAANSNGQYAIYLFTDVGGATVSTASLLNVIAVVIGLGGTFLVMRFSDTPLRMPLFLLGTVLAVAAWVLPGMLGVSTATVFLMAALFWFAQQPSGEPMFKIWSQEIFPTEYRSAAQGVAIAFTRAVAAGAALVTPLIIEQSVTLFFYCIAGVLLTAGLIGWFWVSRMPQVIHQEKAGGPQSATVLAERAR</sequence>
<dbReference type="PANTHER" id="PTHR23508">
    <property type="entry name" value="CARBOXYLIC ACID TRANSPORTER PROTEIN HOMOLOG"/>
    <property type="match status" value="1"/>
</dbReference>
<reference evidence="7 8" key="1">
    <citation type="submission" date="2020-07" db="EMBL/GenBank/DDBJ databases">
        <title>Sequencing the genomes of 1000 actinobacteria strains.</title>
        <authorList>
            <person name="Klenk H.-P."/>
        </authorList>
    </citation>
    <scope>NUCLEOTIDE SEQUENCE [LARGE SCALE GENOMIC DNA]</scope>
    <source>
        <strain evidence="7 8">DSM 15475</strain>
    </source>
</reference>
<feature type="transmembrane region" description="Helical" evidence="5">
    <location>
        <begin position="255"/>
        <end position="280"/>
    </location>
</feature>
<keyword evidence="3 5" id="KW-1133">Transmembrane helix</keyword>
<feature type="transmembrane region" description="Helical" evidence="5">
    <location>
        <begin position="82"/>
        <end position="100"/>
    </location>
</feature>
<dbReference type="InterPro" id="IPR020846">
    <property type="entry name" value="MFS_dom"/>
</dbReference>
<feature type="transmembrane region" description="Helical" evidence="5">
    <location>
        <begin position="52"/>
        <end position="70"/>
    </location>
</feature>
<comment type="subcellular location">
    <subcellularLocation>
        <location evidence="1">Cell membrane</location>
        <topology evidence="1">Multi-pass membrane protein</topology>
    </subcellularLocation>
</comment>
<protein>
    <submittedName>
        <fullName evidence="7">Inositol transporter-like SP family MFS transporter</fullName>
    </submittedName>
</protein>
<evidence type="ECO:0000259" key="6">
    <source>
        <dbReference type="PROSITE" id="PS50850"/>
    </source>
</evidence>
<evidence type="ECO:0000313" key="8">
    <source>
        <dbReference type="Proteomes" id="UP000535437"/>
    </source>
</evidence>
<feature type="transmembrane region" description="Helical" evidence="5">
    <location>
        <begin position="292"/>
        <end position="325"/>
    </location>
</feature>
<dbReference type="Proteomes" id="UP000535437">
    <property type="component" value="Unassembled WGS sequence"/>
</dbReference>
<dbReference type="PROSITE" id="PS00216">
    <property type="entry name" value="SUGAR_TRANSPORT_1"/>
    <property type="match status" value="1"/>
</dbReference>
<organism evidence="7 8">
    <name type="scientific">Nesterenkonia xinjiangensis</name>
    <dbReference type="NCBI Taxonomy" id="225327"/>
    <lineage>
        <taxon>Bacteria</taxon>
        <taxon>Bacillati</taxon>
        <taxon>Actinomycetota</taxon>
        <taxon>Actinomycetes</taxon>
        <taxon>Micrococcales</taxon>
        <taxon>Micrococcaceae</taxon>
        <taxon>Nesterenkonia</taxon>
    </lineage>
</organism>
<dbReference type="EMBL" id="JACCFY010000001">
    <property type="protein sequence ID" value="NYJ77818.1"/>
    <property type="molecule type" value="Genomic_DNA"/>
</dbReference>
<dbReference type="InterPro" id="IPR036259">
    <property type="entry name" value="MFS_trans_sf"/>
</dbReference>
<feature type="domain" description="Major facilitator superfamily (MFS) profile" evidence="6">
    <location>
        <begin position="13"/>
        <end position="405"/>
    </location>
</feature>
<dbReference type="PROSITE" id="PS50850">
    <property type="entry name" value="MFS"/>
    <property type="match status" value="1"/>
</dbReference>
<evidence type="ECO:0000256" key="1">
    <source>
        <dbReference type="ARBA" id="ARBA00004651"/>
    </source>
</evidence>
<dbReference type="Pfam" id="PF07690">
    <property type="entry name" value="MFS_1"/>
    <property type="match status" value="1"/>
</dbReference>
<feature type="transmembrane region" description="Helical" evidence="5">
    <location>
        <begin position="12"/>
        <end position="40"/>
    </location>
</feature>
<accession>A0A7Z0GMV3</accession>
<keyword evidence="8" id="KW-1185">Reference proteome</keyword>
<dbReference type="InterPro" id="IPR005829">
    <property type="entry name" value="Sugar_transporter_CS"/>
</dbReference>
<keyword evidence="4 5" id="KW-0472">Membrane</keyword>
<proteinExistence type="predicted"/>
<dbReference type="GO" id="GO:0005886">
    <property type="term" value="C:plasma membrane"/>
    <property type="evidence" value="ECO:0007669"/>
    <property type="project" value="UniProtKB-SubCell"/>
</dbReference>
<evidence type="ECO:0000256" key="4">
    <source>
        <dbReference type="ARBA" id="ARBA00023136"/>
    </source>
</evidence>
<name>A0A7Z0GMV3_9MICC</name>
<evidence type="ECO:0000313" key="7">
    <source>
        <dbReference type="EMBL" id="NYJ77818.1"/>
    </source>
</evidence>
<dbReference type="GO" id="GO:0046943">
    <property type="term" value="F:carboxylic acid transmembrane transporter activity"/>
    <property type="evidence" value="ECO:0007669"/>
    <property type="project" value="TreeGrafter"/>
</dbReference>
<evidence type="ECO:0000256" key="3">
    <source>
        <dbReference type="ARBA" id="ARBA00022989"/>
    </source>
</evidence>
<feature type="transmembrane region" description="Helical" evidence="5">
    <location>
        <begin position="381"/>
        <end position="401"/>
    </location>
</feature>
<gene>
    <name evidence="7" type="ORF">HNR09_001229</name>
</gene>
<dbReference type="RefSeq" id="WP_179541251.1">
    <property type="nucleotide sequence ID" value="NZ_BAAALL010000002.1"/>
</dbReference>
<dbReference type="SUPFAM" id="SSF103473">
    <property type="entry name" value="MFS general substrate transporter"/>
    <property type="match status" value="1"/>
</dbReference>
<comment type="caution">
    <text evidence="7">The sequence shown here is derived from an EMBL/GenBank/DDBJ whole genome shotgun (WGS) entry which is preliminary data.</text>
</comment>
<feature type="transmembrane region" description="Helical" evidence="5">
    <location>
        <begin position="173"/>
        <end position="191"/>
    </location>
</feature>
<dbReference type="AlphaFoldDB" id="A0A7Z0GMV3"/>
<feature type="transmembrane region" description="Helical" evidence="5">
    <location>
        <begin position="140"/>
        <end position="161"/>
    </location>
</feature>
<dbReference type="PANTHER" id="PTHR23508:SF10">
    <property type="entry name" value="CARBOXYLIC ACID TRANSPORTER PROTEIN HOMOLOG"/>
    <property type="match status" value="1"/>
</dbReference>
<evidence type="ECO:0000256" key="2">
    <source>
        <dbReference type="ARBA" id="ARBA00022692"/>
    </source>
</evidence>
<evidence type="ECO:0000256" key="5">
    <source>
        <dbReference type="SAM" id="Phobius"/>
    </source>
</evidence>
<dbReference type="Gene3D" id="1.20.1250.20">
    <property type="entry name" value="MFS general substrate transporter like domains"/>
    <property type="match status" value="2"/>
</dbReference>